<dbReference type="Proteomes" id="UP001364890">
    <property type="component" value="Unassembled WGS sequence"/>
</dbReference>
<keyword evidence="2" id="KW-0808">Transferase</keyword>
<accession>A0ABU8F024</accession>
<dbReference type="PROSITE" id="PS50887">
    <property type="entry name" value="GGDEF"/>
    <property type="match status" value="1"/>
</dbReference>
<proteinExistence type="predicted"/>
<dbReference type="PANTHER" id="PTHR45138:SF9">
    <property type="entry name" value="DIGUANYLATE CYCLASE DGCM-RELATED"/>
    <property type="match status" value="1"/>
</dbReference>
<dbReference type="Gene3D" id="3.30.70.270">
    <property type="match status" value="1"/>
</dbReference>
<dbReference type="EC" id="2.7.7.65" evidence="2"/>
<organism evidence="2 3">
    <name type="scientific">Psychrobacillus mangrovi</name>
    <dbReference type="NCBI Taxonomy" id="3117745"/>
    <lineage>
        <taxon>Bacteria</taxon>
        <taxon>Bacillati</taxon>
        <taxon>Bacillota</taxon>
        <taxon>Bacilli</taxon>
        <taxon>Bacillales</taxon>
        <taxon>Bacillaceae</taxon>
        <taxon>Psychrobacillus</taxon>
    </lineage>
</organism>
<dbReference type="Pfam" id="PF00990">
    <property type="entry name" value="GGDEF"/>
    <property type="match status" value="1"/>
</dbReference>
<dbReference type="EMBL" id="JBAWSY010000001">
    <property type="protein sequence ID" value="MEI4768290.1"/>
    <property type="molecule type" value="Genomic_DNA"/>
</dbReference>
<dbReference type="CDD" id="cd01949">
    <property type="entry name" value="GGDEF"/>
    <property type="match status" value="1"/>
</dbReference>
<dbReference type="InterPro" id="IPR043128">
    <property type="entry name" value="Rev_trsase/Diguanyl_cyclase"/>
</dbReference>
<dbReference type="SMART" id="SM00267">
    <property type="entry name" value="GGDEF"/>
    <property type="match status" value="1"/>
</dbReference>
<name>A0ABU8F024_9BACI</name>
<keyword evidence="3" id="KW-1185">Reference proteome</keyword>
<dbReference type="InterPro" id="IPR029787">
    <property type="entry name" value="Nucleotide_cyclase"/>
</dbReference>
<dbReference type="InterPro" id="IPR050469">
    <property type="entry name" value="Diguanylate_Cyclase"/>
</dbReference>
<evidence type="ECO:0000313" key="3">
    <source>
        <dbReference type="Proteomes" id="UP001364890"/>
    </source>
</evidence>
<feature type="domain" description="GGDEF" evidence="1">
    <location>
        <begin position="39"/>
        <end position="168"/>
    </location>
</feature>
<dbReference type="NCBIfam" id="TIGR00254">
    <property type="entry name" value="GGDEF"/>
    <property type="match status" value="1"/>
</dbReference>
<evidence type="ECO:0000313" key="2">
    <source>
        <dbReference type="EMBL" id="MEI4768290.1"/>
    </source>
</evidence>
<dbReference type="SUPFAM" id="SSF55073">
    <property type="entry name" value="Nucleotide cyclase"/>
    <property type="match status" value="1"/>
</dbReference>
<gene>
    <name evidence="2" type="ORF">WAX74_01300</name>
</gene>
<dbReference type="GO" id="GO:0052621">
    <property type="term" value="F:diguanylate cyclase activity"/>
    <property type="evidence" value="ECO:0007669"/>
    <property type="project" value="UniProtKB-EC"/>
</dbReference>
<protein>
    <submittedName>
        <fullName evidence="2">GGDEF domain-containing protein</fullName>
        <ecNumber evidence="2">2.7.7.65</ecNumber>
    </submittedName>
</protein>
<keyword evidence="2" id="KW-0548">Nucleotidyltransferase</keyword>
<evidence type="ECO:0000259" key="1">
    <source>
        <dbReference type="PROSITE" id="PS50887"/>
    </source>
</evidence>
<sequence>MQEETFADFKHQSLTDSLTGLKNRRYSELIFIDLIESNQLFSLIMIDIDHFKLVNDEFGHTAGDEVLKFLANKMKSITKDNDVCIRLGGEEFIILLPNCILPDAYKIAEKLRKDIEISIPPINKKITISSGVAEYRDGSESINDLMNRVDEALYMAKSEGRNKTVIFS</sequence>
<reference evidence="2 3" key="1">
    <citation type="submission" date="2024-01" db="EMBL/GenBank/DDBJ databases">
        <title>Seven novel Bacillus-like species.</title>
        <authorList>
            <person name="Liu G."/>
        </authorList>
    </citation>
    <scope>NUCLEOTIDE SEQUENCE [LARGE SCALE GENOMIC DNA]</scope>
    <source>
        <strain evidence="2 3">FJAT-51614</strain>
    </source>
</reference>
<dbReference type="InterPro" id="IPR000160">
    <property type="entry name" value="GGDEF_dom"/>
</dbReference>
<comment type="caution">
    <text evidence="2">The sequence shown here is derived from an EMBL/GenBank/DDBJ whole genome shotgun (WGS) entry which is preliminary data.</text>
</comment>
<dbReference type="RefSeq" id="WP_336495851.1">
    <property type="nucleotide sequence ID" value="NZ_JBAWSY010000001.1"/>
</dbReference>
<dbReference type="PANTHER" id="PTHR45138">
    <property type="entry name" value="REGULATORY COMPONENTS OF SENSORY TRANSDUCTION SYSTEM"/>
    <property type="match status" value="1"/>
</dbReference>